<evidence type="ECO:0000256" key="4">
    <source>
        <dbReference type="RuleBase" id="RU368020"/>
    </source>
</evidence>
<evidence type="ECO:0000313" key="7">
    <source>
        <dbReference type="Proteomes" id="UP000316921"/>
    </source>
</evidence>
<keyword evidence="4" id="KW-0813">Transport</keyword>
<dbReference type="GO" id="GO:0051536">
    <property type="term" value="F:iron-sulfur cluster binding"/>
    <property type="evidence" value="ECO:0007669"/>
    <property type="project" value="UniProtKB-KW"/>
</dbReference>
<gene>
    <name evidence="6" type="ORF">Pla133_47510</name>
</gene>
<reference evidence="6 7" key="1">
    <citation type="submission" date="2019-02" db="EMBL/GenBank/DDBJ databases">
        <title>Deep-cultivation of Planctomycetes and their phenomic and genomic characterization uncovers novel biology.</title>
        <authorList>
            <person name="Wiegand S."/>
            <person name="Jogler M."/>
            <person name="Boedeker C."/>
            <person name="Pinto D."/>
            <person name="Vollmers J."/>
            <person name="Rivas-Marin E."/>
            <person name="Kohn T."/>
            <person name="Peeters S.H."/>
            <person name="Heuer A."/>
            <person name="Rast P."/>
            <person name="Oberbeckmann S."/>
            <person name="Bunk B."/>
            <person name="Jeske O."/>
            <person name="Meyerdierks A."/>
            <person name="Storesund J.E."/>
            <person name="Kallscheuer N."/>
            <person name="Luecker S."/>
            <person name="Lage O.M."/>
            <person name="Pohl T."/>
            <person name="Merkel B.J."/>
            <person name="Hornburger P."/>
            <person name="Mueller R.-W."/>
            <person name="Bruemmer F."/>
            <person name="Labrenz M."/>
            <person name="Spormann A.M."/>
            <person name="Op den Camp H."/>
            <person name="Overmann J."/>
            <person name="Amann R."/>
            <person name="Jetten M.S.M."/>
            <person name="Mascher T."/>
            <person name="Medema M.H."/>
            <person name="Devos D.P."/>
            <person name="Kaster A.-K."/>
            <person name="Ovreas L."/>
            <person name="Rohde M."/>
            <person name="Galperin M.Y."/>
            <person name="Jogler C."/>
        </authorList>
    </citation>
    <scope>NUCLEOTIDE SEQUENCE [LARGE SCALE GENOMIC DNA]</scope>
    <source>
        <strain evidence="6 7">Pla133</strain>
    </source>
</reference>
<evidence type="ECO:0000256" key="3">
    <source>
        <dbReference type="ARBA" id="ARBA00023014"/>
    </source>
</evidence>
<feature type="domain" description="4Fe-4S ferredoxin-type" evidence="5">
    <location>
        <begin position="4"/>
        <end position="31"/>
    </location>
</feature>
<keyword evidence="1 4" id="KW-0479">Metal-binding</keyword>
<keyword evidence="4" id="KW-0249">Electron transport</keyword>
<evidence type="ECO:0000256" key="1">
    <source>
        <dbReference type="ARBA" id="ARBA00022723"/>
    </source>
</evidence>
<dbReference type="KEGG" id="pbap:Pla133_47510"/>
<dbReference type="Pfam" id="PF13370">
    <property type="entry name" value="Fer4_13"/>
    <property type="match status" value="1"/>
</dbReference>
<keyword evidence="7" id="KW-1185">Reference proteome</keyword>
<dbReference type="InterPro" id="IPR017900">
    <property type="entry name" value="4Fe4S_Fe_S_CS"/>
</dbReference>
<dbReference type="InterPro" id="IPR017896">
    <property type="entry name" value="4Fe4S_Fe-S-bd"/>
</dbReference>
<dbReference type="PRINTS" id="PR00352">
    <property type="entry name" value="3FE4SFRDOXIN"/>
</dbReference>
<dbReference type="GO" id="GO:0005506">
    <property type="term" value="F:iron ion binding"/>
    <property type="evidence" value="ECO:0007669"/>
    <property type="project" value="UniProtKB-UniRule"/>
</dbReference>
<proteinExistence type="predicted"/>
<keyword evidence="2 4" id="KW-0408">Iron</keyword>
<dbReference type="InterPro" id="IPR001080">
    <property type="entry name" value="3Fe4S_ferredoxin"/>
</dbReference>
<dbReference type="GO" id="GO:0009055">
    <property type="term" value="F:electron transfer activity"/>
    <property type="evidence" value="ECO:0007669"/>
    <property type="project" value="UniProtKB-UniRule"/>
</dbReference>
<dbReference type="PROSITE" id="PS51379">
    <property type="entry name" value="4FE4S_FER_2"/>
    <property type="match status" value="1"/>
</dbReference>
<evidence type="ECO:0000256" key="2">
    <source>
        <dbReference type="ARBA" id="ARBA00023004"/>
    </source>
</evidence>
<dbReference type="EMBL" id="CP036287">
    <property type="protein sequence ID" value="QDU69630.1"/>
    <property type="molecule type" value="Genomic_DNA"/>
</dbReference>
<dbReference type="RefSeq" id="WP_145069705.1">
    <property type="nucleotide sequence ID" value="NZ_CP036287.1"/>
</dbReference>
<keyword evidence="3 4" id="KW-0411">Iron-sulfur</keyword>
<dbReference type="Proteomes" id="UP000316921">
    <property type="component" value="Chromosome"/>
</dbReference>
<dbReference type="AlphaFoldDB" id="A0A518BRQ0"/>
<evidence type="ECO:0000259" key="5">
    <source>
        <dbReference type="PROSITE" id="PS51379"/>
    </source>
</evidence>
<dbReference type="PROSITE" id="PS00198">
    <property type="entry name" value="4FE4S_FER_1"/>
    <property type="match status" value="1"/>
</dbReference>
<dbReference type="Gene3D" id="3.30.70.20">
    <property type="match status" value="1"/>
</dbReference>
<name>A0A518BRQ0_9BACT</name>
<evidence type="ECO:0000313" key="6">
    <source>
        <dbReference type="EMBL" id="QDU69630.1"/>
    </source>
</evidence>
<accession>A0A518BRQ0</accession>
<dbReference type="SUPFAM" id="SSF54862">
    <property type="entry name" value="4Fe-4S ferredoxins"/>
    <property type="match status" value="1"/>
</dbReference>
<organism evidence="6 7">
    <name type="scientific">Engelhardtia mirabilis</name>
    <dbReference type="NCBI Taxonomy" id="2528011"/>
    <lineage>
        <taxon>Bacteria</taxon>
        <taxon>Pseudomonadati</taxon>
        <taxon>Planctomycetota</taxon>
        <taxon>Planctomycetia</taxon>
        <taxon>Planctomycetia incertae sedis</taxon>
        <taxon>Engelhardtia</taxon>
    </lineage>
</organism>
<sequence length="71" mass="7899">MSIKRVWIVEGCISCNLCEDLCPEVFEVPAGDTSRVVKGHEKLLTGDADMDDKIREAVESCPVEVIEMDED</sequence>
<protein>
    <recommendedName>
        <fullName evidence="4">Ferredoxin</fullName>
    </recommendedName>
</protein>
<comment type="function">
    <text evidence="4">Ferredoxins are iron-sulfur proteins that transfer electrons in a wide variety of metabolic reactions.</text>
</comment>